<evidence type="ECO:0000256" key="3">
    <source>
        <dbReference type="ARBA" id="ARBA00012438"/>
    </source>
</evidence>
<dbReference type="GO" id="GO:0000155">
    <property type="term" value="F:phosphorelay sensor kinase activity"/>
    <property type="evidence" value="ECO:0007669"/>
    <property type="project" value="InterPro"/>
</dbReference>
<dbReference type="AlphaFoldDB" id="A0A1H0MA53"/>
<keyword evidence="6" id="KW-0547">Nucleotide-binding</keyword>
<dbReference type="InterPro" id="IPR036097">
    <property type="entry name" value="HisK_dim/P_sf"/>
</dbReference>
<proteinExistence type="predicted"/>
<dbReference type="GO" id="GO:0005524">
    <property type="term" value="F:ATP binding"/>
    <property type="evidence" value="ECO:0007669"/>
    <property type="project" value="UniProtKB-KW"/>
</dbReference>
<evidence type="ECO:0000313" key="11">
    <source>
        <dbReference type="EMBL" id="SHK99738.1"/>
    </source>
</evidence>
<dbReference type="Gene3D" id="1.10.287.130">
    <property type="match status" value="1"/>
</dbReference>
<dbReference type="InterPro" id="IPR036890">
    <property type="entry name" value="HATPase_C_sf"/>
</dbReference>
<dbReference type="CDD" id="cd00082">
    <property type="entry name" value="HisKA"/>
    <property type="match status" value="1"/>
</dbReference>
<feature type="transmembrane region" description="Helical" evidence="9">
    <location>
        <begin position="92"/>
        <end position="110"/>
    </location>
</feature>
<keyword evidence="9" id="KW-1133">Transmembrane helix</keyword>
<dbReference type="EC" id="2.7.13.3" evidence="3"/>
<dbReference type="SUPFAM" id="SSF47384">
    <property type="entry name" value="Homodimeric domain of signal transducing histidine kinase"/>
    <property type="match status" value="1"/>
</dbReference>
<dbReference type="InterPro" id="IPR005467">
    <property type="entry name" value="His_kinase_dom"/>
</dbReference>
<evidence type="ECO:0000256" key="8">
    <source>
        <dbReference type="ARBA" id="ARBA00022840"/>
    </source>
</evidence>
<feature type="transmembrane region" description="Helical" evidence="9">
    <location>
        <begin position="137"/>
        <end position="155"/>
    </location>
</feature>
<organism evidence="11 12">
    <name type="scientific">Lutimaribacter pacificus</name>
    <dbReference type="NCBI Taxonomy" id="391948"/>
    <lineage>
        <taxon>Bacteria</taxon>
        <taxon>Pseudomonadati</taxon>
        <taxon>Pseudomonadota</taxon>
        <taxon>Alphaproteobacteria</taxon>
        <taxon>Rhodobacterales</taxon>
        <taxon>Roseobacteraceae</taxon>
        <taxon>Lutimaribacter</taxon>
    </lineage>
</organism>
<keyword evidence="7 11" id="KW-0418">Kinase</keyword>
<feature type="transmembrane region" description="Helical" evidence="9">
    <location>
        <begin position="32"/>
        <end position="53"/>
    </location>
</feature>
<evidence type="ECO:0000256" key="1">
    <source>
        <dbReference type="ARBA" id="ARBA00000085"/>
    </source>
</evidence>
<dbReference type="Pfam" id="PF02518">
    <property type="entry name" value="HATPase_c"/>
    <property type="match status" value="1"/>
</dbReference>
<dbReference type="PROSITE" id="PS50109">
    <property type="entry name" value="HIS_KIN"/>
    <property type="match status" value="1"/>
</dbReference>
<sequence>MQRDEKAQMVEPNLSILKGRDRGNWIRLRTLILLRWGAITGQLSALMVANQVYDLDLEYGLCLLVVGISVIGNMIAMFIFPENKRLSETENLLMVLFDLLQLALLLYLTGGLNNPFSVLILGPVVISANVLSLRSTVFLAVTAIVAVTVLSTAYIPLRTAEGLVMRIPDLFIFGNWVSIVIAVAFLSIYSRRVTVEMHTMSDALQATQMALSREQRLTDLGGVVAAAAHELGTPLATIKLASAELVEELDDRPDLAEDARLIRDQADRCRDILRSMGRAGKDDLHLRQAPLSAVLEEAAEPHRDRGKTLHFDFRPADGADAAQPAILRRPEIIHGLRNLIQNAVDFARDRVWIEAEWDDSRIGVRIMDDGRGFPQHLLGRIGDPFMRRRRTPEDHSQRPEYEGMGLGLFIAKTLLERTGAELSFANGHDPFLAPSEHPERCGAIIEVVWPRDRIDLRASGLPVTARNAPLEA</sequence>
<evidence type="ECO:0000313" key="12">
    <source>
        <dbReference type="Proteomes" id="UP000324252"/>
    </source>
</evidence>
<dbReference type="InterPro" id="IPR003594">
    <property type="entry name" value="HATPase_dom"/>
</dbReference>
<name>A0A1H0MA53_9RHOB</name>
<evidence type="ECO:0000256" key="2">
    <source>
        <dbReference type="ARBA" id="ARBA00004651"/>
    </source>
</evidence>
<keyword evidence="5" id="KW-0808">Transferase</keyword>
<dbReference type="GO" id="GO:0005886">
    <property type="term" value="C:plasma membrane"/>
    <property type="evidence" value="ECO:0007669"/>
    <property type="project" value="UniProtKB-SubCell"/>
</dbReference>
<accession>A0A1H0MA53</accession>
<evidence type="ECO:0000256" key="7">
    <source>
        <dbReference type="ARBA" id="ARBA00022777"/>
    </source>
</evidence>
<dbReference type="PANTHER" id="PTHR44936:SF10">
    <property type="entry name" value="SENSOR PROTEIN RSTB"/>
    <property type="match status" value="1"/>
</dbReference>
<keyword evidence="4" id="KW-1003">Cell membrane</keyword>
<feature type="transmembrane region" description="Helical" evidence="9">
    <location>
        <begin position="170"/>
        <end position="190"/>
    </location>
</feature>
<feature type="domain" description="Histidine kinase" evidence="10">
    <location>
        <begin position="226"/>
        <end position="453"/>
    </location>
</feature>
<dbReference type="NCBIfam" id="NF045988">
    <property type="entry name" value="HisKinRegBRhodob"/>
    <property type="match status" value="1"/>
</dbReference>
<dbReference type="EMBL" id="FQZZ01000016">
    <property type="protein sequence ID" value="SHK99738.1"/>
    <property type="molecule type" value="Genomic_DNA"/>
</dbReference>
<feature type="transmembrane region" description="Helical" evidence="9">
    <location>
        <begin position="59"/>
        <end position="80"/>
    </location>
</feature>
<dbReference type="SMART" id="SM00388">
    <property type="entry name" value="HisKA"/>
    <property type="match status" value="1"/>
</dbReference>
<keyword evidence="8" id="KW-0067">ATP-binding</keyword>
<comment type="catalytic activity">
    <reaction evidence="1">
        <text>ATP + protein L-histidine = ADP + protein N-phospho-L-histidine.</text>
        <dbReference type="EC" id="2.7.13.3"/>
    </reaction>
</comment>
<evidence type="ECO:0000256" key="9">
    <source>
        <dbReference type="SAM" id="Phobius"/>
    </source>
</evidence>
<dbReference type="Gene3D" id="3.30.565.10">
    <property type="entry name" value="Histidine kinase-like ATPase, C-terminal domain"/>
    <property type="match status" value="1"/>
</dbReference>
<evidence type="ECO:0000259" key="10">
    <source>
        <dbReference type="PROSITE" id="PS50109"/>
    </source>
</evidence>
<dbReference type="NCBIfam" id="NF033792">
    <property type="entry name" value="ActS_PrrB_HisK"/>
    <property type="match status" value="1"/>
</dbReference>
<dbReference type="SMART" id="SM00387">
    <property type="entry name" value="HATPase_c"/>
    <property type="match status" value="1"/>
</dbReference>
<dbReference type="InterPro" id="IPR003661">
    <property type="entry name" value="HisK_dim/P_dom"/>
</dbReference>
<keyword evidence="12" id="KW-1185">Reference proteome</keyword>
<dbReference type="Pfam" id="PF00512">
    <property type="entry name" value="HisKA"/>
    <property type="match status" value="1"/>
</dbReference>
<evidence type="ECO:0000256" key="5">
    <source>
        <dbReference type="ARBA" id="ARBA00022679"/>
    </source>
</evidence>
<reference evidence="11 12" key="1">
    <citation type="submission" date="2016-11" db="EMBL/GenBank/DDBJ databases">
        <authorList>
            <person name="Varghese N."/>
            <person name="Submissions S."/>
        </authorList>
    </citation>
    <scope>NUCLEOTIDE SEQUENCE [LARGE SCALE GENOMIC DNA]</scope>
    <source>
        <strain evidence="11 12">DSM 29620</strain>
    </source>
</reference>
<keyword evidence="9" id="KW-0472">Membrane</keyword>
<comment type="subcellular location">
    <subcellularLocation>
        <location evidence="2">Cell membrane</location>
        <topology evidence="2">Multi-pass membrane protein</topology>
    </subcellularLocation>
</comment>
<dbReference type="InterPro" id="IPR047770">
    <property type="entry name" value="RegB"/>
</dbReference>
<dbReference type="SUPFAM" id="SSF55874">
    <property type="entry name" value="ATPase domain of HSP90 chaperone/DNA topoisomerase II/histidine kinase"/>
    <property type="match status" value="1"/>
</dbReference>
<dbReference type="InterPro" id="IPR050980">
    <property type="entry name" value="2C_sensor_his_kinase"/>
</dbReference>
<protein>
    <recommendedName>
        <fullName evidence="3">histidine kinase</fullName>
        <ecNumber evidence="3">2.7.13.3</ecNumber>
    </recommendedName>
</protein>
<evidence type="ECO:0000256" key="6">
    <source>
        <dbReference type="ARBA" id="ARBA00022741"/>
    </source>
</evidence>
<gene>
    <name evidence="11" type="ORF">SAMN05444142_11622</name>
</gene>
<dbReference type="Proteomes" id="UP000324252">
    <property type="component" value="Unassembled WGS sequence"/>
</dbReference>
<dbReference type="Pfam" id="PF25323">
    <property type="entry name" value="6TM_PilS"/>
    <property type="match status" value="1"/>
</dbReference>
<evidence type="ECO:0000256" key="4">
    <source>
        <dbReference type="ARBA" id="ARBA00022475"/>
    </source>
</evidence>
<dbReference type="PANTHER" id="PTHR44936">
    <property type="entry name" value="SENSOR PROTEIN CREC"/>
    <property type="match status" value="1"/>
</dbReference>
<feature type="transmembrane region" description="Helical" evidence="9">
    <location>
        <begin position="116"/>
        <end position="132"/>
    </location>
</feature>
<keyword evidence="9" id="KW-0812">Transmembrane</keyword>